<name>A0A077PIR1_XENBV</name>
<feature type="transmembrane region" description="Helical" evidence="7">
    <location>
        <begin position="23"/>
        <end position="48"/>
    </location>
</feature>
<reference evidence="9" key="1">
    <citation type="submission" date="2013-07" db="EMBL/GenBank/DDBJ databases">
        <title>Sub-species coevolution in mutualistic symbiosis.</title>
        <authorList>
            <person name="Murfin K."/>
            <person name="Klassen J."/>
            <person name="Lee M."/>
            <person name="Forst S."/>
            <person name="Stock P."/>
            <person name="Goodrich-Blair H."/>
        </authorList>
    </citation>
    <scope>NUCLEOTIDE SEQUENCE [LARGE SCALE GENOMIC DNA]</scope>
    <source>
        <strain evidence="9">Kraussei Quebec</strain>
    </source>
</reference>
<evidence type="ECO:0000256" key="4">
    <source>
        <dbReference type="ARBA" id="ARBA00022692"/>
    </source>
</evidence>
<feature type="transmembrane region" description="Helical" evidence="7">
    <location>
        <begin position="96"/>
        <end position="123"/>
    </location>
</feature>
<feature type="transmembrane region" description="Helical" evidence="7">
    <location>
        <begin position="260"/>
        <end position="282"/>
    </location>
</feature>
<feature type="transmembrane region" description="Helical" evidence="7">
    <location>
        <begin position="294"/>
        <end position="311"/>
    </location>
</feature>
<feature type="transmembrane region" description="Helical" evidence="7">
    <location>
        <begin position="172"/>
        <end position="190"/>
    </location>
</feature>
<feature type="domain" description="Major facilitator superfamily (MFS) profile" evidence="8">
    <location>
        <begin position="1"/>
        <end position="405"/>
    </location>
</feature>
<protein>
    <submittedName>
        <fullName evidence="9">Major facilitator superfamily MFS_1</fullName>
    </submittedName>
</protein>
<feature type="transmembrane region" description="Helical" evidence="7">
    <location>
        <begin position="144"/>
        <end position="166"/>
    </location>
</feature>
<dbReference type="GO" id="GO:0022857">
    <property type="term" value="F:transmembrane transporter activity"/>
    <property type="evidence" value="ECO:0007669"/>
    <property type="project" value="InterPro"/>
</dbReference>
<feature type="transmembrane region" description="Helical" evidence="7">
    <location>
        <begin position="351"/>
        <end position="376"/>
    </location>
</feature>
<keyword evidence="10" id="KW-1185">Reference proteome</keyword>
<keyword evidence="5 7" id="KW-1133">Transmembrane helix</keyword>
<feature type="transmembrane region" description="Helical" evidence="7">
    <location>
        <begin position="229"/>
        <end position="248"/>
    </location>
</feature>
<feature type="transmembrane region" description="Helical" evidence="7">
    <location>
        <begin position="317"/>
        <end position="339"/>
    </location>
</feature>
<dbReference type="HOGENOM" id="CLU_001265_60_4_6"/>
<dbReference type="OrthoDB" id="3237211at2"/>
<dbReference type="InterPro" id="IPR036259">
    <property type="entry name" value="MFS_trans_sf"/>
</dbReference>
<dbReference type="EMBL" id="CBSY010000206">
    <property type="protein sequence ID" value="CDH20928.1"/>
    <property type="molecule type" value="Genomic_DNA"/>
</dbReference>
<proteinExistence type="predicted"/>
<dbReference type="Gene3D" id="1.20.1250.20">
    <property type="entry name" value="MFS general substrate transporter like domains"/>
    <property type="match status" value="1"/>
</dbReference>
<evidence type="ECO:0000259" key="8">
    <source>
        <dbReference type="PROSITE" id="PS50850"/>
    </source>
</evidence>
<keyword evidence="3" id="KW-1003">Cell membrane</keyword>
<feature type="transmembrane region" description="Helical" evidence="7">
    <location>
        <begin position="382"/>
        <end position="401"/>
    </location>
</feature>
<dbReference type="Proteomes" id="UP000028500">
    <property type="component" value="Unassembled WGS sequence"/>
</dbReference>
<accession>A0A077PIR1</accession>
<dbReference type="AlphaFoldDB" id="A0A077PIR1"/>
<evidence type="ECO:0000313" key="9">
    <source>
        <dbReference type="EMBL" id="CDH20928.1"/>
    </source>
</evidence>
<comment type="subcellular location">
    <subcellularLocation>
        <location evidence="1">Cell membrane</location>
        <topology evidence="1">Multi-pass membrane protein</topology>
    </subcellularLocation>
</comment>
<dbReference type="InterPro" id="IPR011701">
    <property type="entry name" value="MFS"/>
</dbReference>
<comment type="caution">
    <text evidence="9">The sequence shown here is derived from an EMBL/GenBank/DDBJ whole genome shotgun (WGS) entry which is preliminary data.</text>
</comment>
<evidence type="ECO:0000256" key="1">
    <source>
        <dbReference type="ARBA" id="ARBA00004651"/>
    </source>
</evidence>
<evidence type="ECO:0000313" key="10">
    <source>
        <dbReference type="Proteomes" id="UP000028500"/>
    </source>
</evidence>
<evidence type="ECO:0000256" key="3">
    <source>
        <dbReference type="ARBA" id="ARBA00022475"/>
    </source>
</evidence>
<dbReference type="RefSeq" id="WP_080717991.1">
    <property type="nucleotide sequence ID" value="NZ_CAWLZI010000265.1"/>
</dbReference>
<dbReference type="PROSITE" id="PS50850">
    <property type="entry name" value="MFS"/>
    <property type="match status" value="1"/>
</dbReference>
<evidence type="ECO:0000256" key="2">
    <source>
        <dbReference type="ARBA" id="ARBA00022448"/>
    </source>
</evidence>
<evidence type="ECO:0000256" key="7">
    <source>
        <dbReference type="SAM" id="Phobius"/>
    </source>
</evidence>
<dbReference type="SUPFAM" id="SSF103473">
    <property type="entry name" value="MFS general substrate transporter"/>
    <property type="match status" value="1"/>
</dbReference>
<evidence type="ECO:0000256" key="6">
    <source>
        <dbReference type="ARBA" id="ARBA00023136"/>
    </source>
</evidence>
<keyword evidence="2" id="KW-0813">Transport</keyword>
<dbReference type="PANTHER" id="PTHR23517:SF3">
    <property type="entry name" value="INTEGRAL MEMBRANE TRANSPORT PROTEIN"/>
    <property type="match status" value="1"/>
</dbReference>
<sequence>MINQSTAPGVWETFSQSPLSSKVILLGVMINRLSGFLQIFIVIFLISLGYSHQQTIIALTVYGIGAVIGALVGGSISERFGPRTASMISMGTTAVLTAALLYLNSFVAILVVVALASLCAQLFRPASSTLLSQQTPPERQTMIFAIYRLGLNLGATGAPLIGYALYQWGGESFTYLFWGEAIIAGTYALLAMMTLPGKVSSNDVNSSEHTNQQNQVTGGYLQVLADKRFVLFLLATCCHSAVFVQYITTLPMYVKDKGIALFWYTLAISLNGIIVICFELLITKITQSYEKRKMLAFGFALIGAGVAFYAVPIGPAALIVGTLIWSLGEIISGPAFFAFPANAGPSNFKAHYLGSFHFMFSLGIAIGPVIGGWLYLNLDSGVWPVISLGSFFAAIVCALYAKEYVKSQEKSVNHHAVEVNETTK</sequence>
<dbReference type="InterPro" id="IPR050171">
    <property type="entry name" value="MFS_Transporters"/>
</dbReference>
<evidence type="ECO:0000256" key="5">
    <source>
        <dbReference type="ARBA" id="ARBA00022989"/>
    </source>
</evidence>
<dbReference type="InterPro" id="IPR020846">
    <property type="entry name" value="MFS_dom"/>
</dbReference>
<dbReference type="PANTHER" id="PTHR23517">
    <property type="entry name" value="RESISTANCE PROTEIN MDTM, PUTATIVE-RELATED-RELATED"/>
    <property type="match status" value="1"/>
</dbReference>
<dbReference type="Pfam" id="PF07690">
    <property type="entry name" value="MFS_1"/>
    <property type="match status" value="1"/>
</dbReference>
<keyword evidence="6 7" id="KW-0472">Membrane</keyword>
<organism evidence="9 10">
    <name type="scientific">Xenorhabdus bovienii str. kraussei Quebec</name>
    <dbReference type="NCBI Taxonomy" id="1398203"/>
    <lineage>
        <taxon>Bacteria</taxon>
        <taxon>Pseudomonadati</taxon>
        <taxon>Pseudomonadota</taxon>
        <taxon>Gammaproteobacteria</taxon>
        <taxon>Enterobacterales</taxon>
        <taxon>Morganellaceae</taxon>
        <taxon>Xenorhabdus</taxon>
    </lineage>
</organism>
<keyword evidence="4 7" id="KW-0812">Transmembrane</keyword>
<feature type="transmembrane region" description="Helical" evidence="7">
    <location>
        <begin position="55"/>
        <end position="76"/>
    </location>
</feature>
<dbReference type="GO" id="GO:0005886">
    <property type="term" value="C:plasma membrane"/>
    <property type="evidence" value="ECO:0007669"/>
    <property type="project" value="UniProtKB-SubCell"/>
</dbReference>
<gene>
    <name evidence="9" type="ORF">XBKQ1_2840011</name>
</gene>